<accession>A0AB34H5C2</accession>
<organism evidence="2 3">
    <name type="scientific">Eschrichtius robustus</name>
    <name type="common">California gray whale</name>
    <name type="synonym">Eschrichtius gibbosus</name>
    <dbReference type="NCBI Taxonomy" id="9764"/>
    <lineage>
        <taxon>Eukaryota</taxon>
        <taxon>Metazoa</taxon>
        <taxon>Chordata</taxon>
        <taxon>Craniata</taxon>
        <taxon>Vertebrata</taxon>
        <taxon>Euteleostomi</taxon>
        <taxon>Mammalia</taxon>
        <taxon>Eutheria</taxon>
        <taxon>Laurasiatheria</taxon>
        <taxon>Artiodactyla</taxon>
        <taxon>Whippomorpha</taxon>
        <taxon>Cetacea</taxon>
        <taxon>Mysticeti</taxon>
        <taxon>Eschrichtiidae</taxon>
        <taxon>Eschrichtius</taxon>
    </lineage>
</organism>
<keyword evidence="3" id="KW-1185">Reference proteome</keyword>
<feature type="compositionally biased region" description="Basic and acidic residues" evidence="1">
    <location>
        <begin position="9"/>
        <end position="18"/>
    </location>
</feature>
<evidence type="ECO:0000313" key="2">
    <source>
        <dbReference type="EMBL" id="KAJ8786598.1"/>
    </source>
</evidence>
<proteinExistence type="predicted"/>
<feature type="region of interest" description="Disordered" evidence="1">
    <location>
        <begin position="1"/>
        <end position="24"/>
    </location>
</feature>
<protein>
    <submittedName>
        <fullName evidence="2">Uncharacterized protein</fullName>
    </submittedName>
</protein>
<sequence length="100" mass="11351">MTKEVGVMHSEDEGRGQEPRNVGRLYKLEKPASGTGRFCTSVRRCPLIRISILYSPADRGTWLVQRRGADRYGVFHGAHSEGALFATFQENRERSDRRAL</sequence>
<evidence type="ECO:0000313" key="3">
    <source>
        <dbReference type="Proteomes" id="UP001159641"/>
    </source>
</evidence>
<comment type="caution">
    <text evidence="2">The sequence shown here is derived from an EMBL/GenBank/DDBJ whole genome shotgun (WGS) entry which is preliminary data.</text>
</comment>
<dbReference type="Proteomes" id="UP001159641">
    <property type="component" value="Unassembled WGS sequence"/>
</dbReference>
<dbReference type="AlphaFoldDB" id="A0AB34H5C2"/>
<dbReference type="EMBL" id="JAIQCJ010001983">
    <property type="protein sequence ID" value="KAJ8786598.1"/>
    <property type="molecule type" value="Genomic_DNA"/>
</dbReference>
<name>A0AB34H5C2_ESCRO</name>
<evidence type="ECO:0000256" key="1">
    <source>
        <dbReference type="SAM" id="MobiDB-lite"/>
    </source>
</evidence>
<gene>
    <name evidence="2" type="ORF">J1605_006087</name>
</gene>
<reference evidence="2 3" key="1">
    <citation type="submission" date="2022-11" db="EMBL/GenBank/DDBJ databases">
        <title>Whole genome sequence of Eschrichtius robustus ER-17-0199.</title>
        <authorList>
            <person name="Bruniche-Olsen A."/>
            <person name="Black A.N."/>
            <person name="Fields C.J."/>
            <person name="Walden K."/>
            <person name="Dewoody J.A."/>
        </authorList>
    </citation>
    <scope>NUCLEOTIDE SEQUENCE [LARGE SCALE GENOMIC DNA]</scope>
    <source>
        <strain evidence="2">ER-17-0199</strain>
        <tissue evidence="2">Blubber</tissue>
    </source>
</reference>